<comment type="subcellular location">
    <subcellularLocation>
        <location evidence="1">Cell membrane</location>
        <topology evidence="1">Multi-pass membrane protein</topology>
    </subcellularLocation>
</comment>
<dbReference type="PROSITE" id="PS50893">
    <property type="entry name" value="ABC_TRANSPORTER_2"/>
    <property type="match status" value="1"/>
</dbReference>
<keyword evidence="2 7" id="KW-0812">Transmembrane</keyword>
<dbReference type="InterPro" id="IPR017750">
    <property type="entry name" value="ATPase_T1SS"/>
</dbReference>
<evidence type="ECO:0000313" key="11">
    <source>
        <dbReference type="EMBL" id="MCF2515237.1"/>
    </source>
</evidence>
<keyword evidence="6 7" id="KW-0472">Membrane</keyword>
<dbReference type="GO" id="GO:0008233">
    <property type="term" value="F:peptidase activity"/>
    <property type="evidence" value="ECO:0007669"/>
    <property type="project" value="InterPro"/>
</dbReference>
<feature type="domain" description="Peptidase C39" evidence="10">
    <location>
        <begin position="8"/>
        <end position="130"/>
    </location>
</feature>
<keyword evidence="4" id="KW-0067">ATP-binding</keyword>
<evidence type="ECO:0000256" key="3">
    <source>
        <dbReference type="ARBA" id="ARBA00022741"/>
    </source>
</evidence>
<evidence type="ECO:0000259" key="10">
    <source>
        <dbReference type="PROSITE" id="PS50990"/>
    </source>
</evidence>
<reference evidence="11" key="1">
    <citation type="submission" date="2022-01" db="EMBL/GenBank/DDBJ databases">
        <authorList>
            <person name="Jo J.-H."/>
            <person name="Im W.-T."/>
        </authorList>
    </citation>
    <scope>NUCLEOTIDE SEQUENCE</scope>
    <source>
        <strain evidence="11">G124</strain>
    </source>
</reference>
<dbReference type="SMART" id="SM00382">
    <property type="entry name" value="AAA"/>
    <property type="match status" value="1"/>
</dbReference>
<dbReference type="InterPro" id="IPR036640">
    <property type="entry name" value="ABC1_TM_sf"/>
</dbReference>
<gene>
    <name evidence="11" type="ORF">LVY65_09205</name>
</gene>
<dbReference type="GO" id="GO:0140359">
    <property type="term" value="F:ABC-type transporter activity"/>
    <property type="evidence" value="ECO:0007669"/>
    <property type="project" value="InterPro"/>
</dbReference>
<dbReference type="PROSITE" id="PS50990">
    <property type="entry name" value="PEPTIDASE_C39"/>
    <property type="match status" value="1"/>
</dbReference>
<evidence type="ECO:0000256" key="4">
    <source>
        <dbReference type="ARBA" id="ARBA00022840"/>
    </source>
</evidence>
<keyword evidence="5 7" id="KW-1133">Transmembrane helix</keyword>
<proteinExistence type="predicted"/>
<dbReference type="Gene3D" id="3.40.50.300">
    <property type="entry name" value="P-loop containing nucleotide triphosphate hydrolases"/>
    <property type="match status" value="1"/>
</dbReference>
<dbReference type="PROSITE" id="PS00211">
    <property type="entry name" value="ABC_TRANSPORTER_1"/>
    <property type="match status" value="1"/>
</dbReference>
<dbReference type="PROSITE" id="PS50929">
    <property type="entry name" value="ABC_TM1F"/>
    <property type="match status" value="1"/>
</dbReference>
<dbReference type="Gene3D" id="3.90.70.10">
    <property type="entry name" value="Cysteine proteinases"/>
    <property type="match status" value="1"/>
</dbReference>
<accession>A0A9X1QNE6</accession>
<evidence type="ECO:0000256" key="7">
    <source>
        <dbReference type="SAM" id="Phobius"/>
    </source>
</evidence>
<dbReference type="Pfam" id="PF00664">
    <property type="entry name" value="ABC_membrane"/>
    <property type="match status" value="1"/>
</dbReference>
<dbReference type="GO" id="GO:0005886">
    <property type="term" value="C:plasma membrane"/>
    <property type="evidence" value="ECO:0007669"/>
    <property type="project" value="UniProtKB-SubCell"/>
</dbReference>
<evidence type="ECO:0000259" key="9">
    <source>
        <dbReference type="PROSITE" id="PS50929"/>
    </source>
</evidence>
<dbReference type="EMBL" id="JAKFGM010000002">
    <property type="protein sequence ID" value="MCF2515237.1"/>
    <property type="molecule type" value="Genomic_DNA"/>
</dbReference>
<dbReference type="GO" id="GO:0006508">
    <property type="term" value="P:proteolysis"/>
    <property type="evidence" value="ECO:0007669"/>
    <property type="project" value="InterPro"/>
</dbReference>
<feature type="transmembrane region" description="Helical" evidence="7">
    <location>
        <begin position="414"/>
        <end position="440"/>
    </location>
</feature>
<feature type="transmembrane region" description="Helical" evidence="7">
    <location>
        <begin position="303"/>
        <end position="320"/>
    </location>
</feature>
<dbReference type="SUPFAM" id="SSF52540">
    <property type="entry name" value="P-loop containing nucleoside triphosphate hydrolases"/>
    <property type="match status" value="1"/>
</dbReference>
<evidence type="ECO:0000256" key="6">
    <source>
        <dbReference type="ARBA" id="ARBA00023136"/>
    </source>
</evidence>
<dbReference type="InterPro" id="IPR039421">
    <property type="entry name" value="Type_1_exporter"/>
</dbReference>
<dbReference type="InterPro" id="IPR017871">
    <property type="entry name" value="ABC_transporter-like_CS"/>
</dbReference>
<protein>
    <submittedName>
        <fullName evidence="11">Type I secretion system permease/ATPase</fullName>
    </submittedName>
</protein>
<evidence type="ECO:0000256" key="2">
    <source>
        <dbReference type="ARBA" id="ARBA00022692"/>
    </source>
</evidence>
<evidence type="ECO:0000313" key="12">
    <source>
        <dbReference type="Proteomes" id="UP001139410"/>
    </source>
</evidence>
<dbReference type="AlphaFoldDB" id="A0A9X1QNE6"/>
<evidence type="ECO:0000256" key="1">
    <source>
        <dbReference type="ARBA" id="ARBA00004651"/>
    </source>
</evidence>
<dbReference type="InterPro" id="IPR011527">
    <property type="entry name" value="ABC1_TM_dom"/>
</dbReference>
<keyword evidence="12" id="KW-1185">Reference proteome</keyword>
<evidence type="ECO:0000259" key="8">
    <source>
        <dbReference type="PROSITE" id="PS50893"/>
    </source>
</evidence>
<feature type="transmembrane region" description="Helical" evidence="7">
    <location>
        <begin position="385"/>
        <end position="408"/>
    </location>
</feature>
<dbReference type="Pfam" id="PF00005">
    <property type="entry name" value="ABC_tran"/>
    <property type="match status" value="1"/>
</dbReference>
<dbReference type="InterPro" id="IPR005074">
    <property type="entry name" value="Peptidase_C39"/>
</dbReference>
<evidence type="ECO:0000256" key="5">
    <source>
        <dbReference type="ARBA" id="ARBA00022989"/>
    </source>
</evidence>
<dbReference type="RefSeq" id="WP_235067983.1">
    <property type="nucleotide sequence ID" value="NZ_JAKFGM010000002.1"/>
</dbReference>
<dbReference type="GO" id="GO:0005524">
    <property type="term" value="F:ATP binding"/>
    <property type="evidence" value="ECO:0007669"/>
    <property type="project" value="UniProtKB-KW"/>
</dbReference>
<dbReference type="InterPro" id="IPR027417">
    <property type="entry name" value="P-loop_NTPase"/>
</dbReference>
<feature type="domain" description="ABC transporter" evidence="8">
    <location>
        <begin position="479"/>
        <end position="715"/>
    </location>
</feature>
<feature type="domain" description="ABC transmembrane type-1" evidence="9">
    <location>
        <begin position="167"/>
        <end position="445"/>
    </location>
</feature>
<dbReference type="SUPFAM" id="SSF90123">
    <property type="entry name" value="ABC transporter transmembrane region"/>
    <property type="match status" value="1"/>
</dbReference>
<dbReference type="PANTHER" id="PTHR24221">
    <property type="entry name" value="ATP-BINDING CASSETTE SUB-FAMILY B"/>
    <property type="match status" value="1"/>
</dbReference>
<keyword evidence="3" id="KW-0547">Nucleotide-binding</keyword>
<comment type="caution">
    <text evidence="11">The sequence shown here is derived from an EMBL/GenBank/DDBJ whole genome shotgun (WGS) entry which is preliminary data.</text>
</comment>
<dbReference type="PANTHER" id="PTHR24221:SF248">
    <property type="entry name" value="ABC TRANSPORTER TRANSMEMBRANE REGION"/>
    <property type="match status" value="1"/>
</dbReference>
<dbReference type="Proteomes" id="UP001139410">
    <property type="component" value="Unassembled WGS sequence"/>
</dbReference>
<dbReference type="InterPro" id="IPR003593">
    <property type="entry name" value="AAA+_ATPase"/>
</dbReference>
<sequence>MHWLDSTPSREIDPVLDCLTFLARRADRPSSPVLLRAGLALSDTGTLPFHQIEPALEQVGMRGEPVSRRRLAGWRLQQLPAIVELSEDRAIVLLEMKAGDALVYAPGTAEPLWVPVSDLEAAFTGHAIAVEPDPTQERAGERPWDKARRTHWFWSEVWKVRREFWPVLLAALIVNLLALAVPLFTMNVYDRVIPNKAVPTLWVLAIGVLLALGFDFLLRVARAQLVDELGRRLDAKYSQKLFEKVMNLPMAERQGSTGAFAKRISEYEGVRDFFASTSVVLIVDIGFLLVFLVLIAILAGPLVLVPIFGIVTMLGVGMVLQRRMAGAAVDAQADSSLQHSVLVESISGIETLKSAGAEGQMLGRWRRYAAMSAATQEKMRRLTSIAVNLASICQQAISVGLVIGGFYLFNNGDITMGAIIAIVMLAGRAMSPIGQFAFLITRARQSMTTLDSLQRMMEATDERQAASRSIVPEIRVGHLELKNASFRYPGASVDSLSGINLKIEPGERIAIIGRVASGKSTLGRLICGLYAPTDGEMLVDGLDSRQYHPHQLRNSFRYVGQDADLFSGTVRDNLMLGAAKADDQQLIDAVVRSGADIFLSRDAAGFDRPVGERGALLSGGQRSLLVLARALVSQSKLLFLDEPTGAMDTQTELYFIEKLKTALGKDQSLVVSTHRHNMLSICDRLIVIDAGKIIADGPRDQVLGKLAGAAKHEGAQ</sequence>
<name>A0A9X1QNE6_9SPHN</name>
<feature type="transmembrane region" description="Helical" evidence="7">
    <location>
        <begin position="164"/>
        <end position="189"/>
    </location>
</feature>
<organism evidence="11 12">
    <name type="scientific">Sphingomonas cremea</name>
    <dbReference type="NCBI Taxonomy" id="2904799"/>
    <lineage>
        <taxon>Bacteria</taxon>
        <taxon>Pseudomonadati</taxon>
        <taxon>Pseudomonadota</taxon>
        <taxon>Alphaproteobacteria</taxon>
        <taxon>Sphingomonadales</taxon>
        <taxon>Sphingomonadaceae</taxon>
        <taxon>Sphingomonas</taxon>
    </lineage>
</organism>
<dbReference type="GO" id="GO:0016887">
    <property type="term" value="F:ATP hydrolysis activity"/>
    <property type="evidence" value="ECO:0007669"/>
    <property type="project" value="InterPro"/>
</dbReference>
<feature type="transmembrane region" description="Helical" evidence="7">
    <location>
        <begin position="201"/>
        <end position="221"/>
    </location>
</feature>
<dbReference type="InterPro" id="IPR003439">
    <property type="entry name" value="ABC_transporter-like_ATP-bd"/>
</dbReference>
<dbReference type="Gene3D" id="1.20.1560.10">
    <property type="entry name" value="ABC transporter type 1, transmembrane domain"/>
    <property type="match status" value="1"/>
</dbReference>
<feature type="transmembrane region" description="Helical" evidence="7">
    <location>
        <begin position="273"/>
        <end position="297"/>
    </location>
</feature>
<dbReference type="CDD" id="cd18587">
    <property type="entry name" value="ABC_6TM_LapB_like"/>
    <property type="match status" value="1"/>
</dbReference>
<dbReference type="NCBIfam" id="TIGR03375">
    <property type="entry name" value="type_I_sec_LssB"/>
    <property type="match status" value="1"/>
</dbReference>
<dbReference type="GO" id="GO:0034040">
    <property type="term" value="F:ATPase-coupled lipid transmembrane transporter activity"/>
    <property type="evidence" value="ECO:0007669"/>
    <property type="project" value="TreeGrafter"/>
</dbReference>